<reference evidence="2" key="1">
    <citation type="submission" date="2020-05" db="EMBL/GenBank/DDBJ databases">
        <authorList>
            <person name="Chiriac C."/>
            <person name="Salcher M."/>
            <person name="Ghai R."/>
            <person name="Kavagutti S V."/>
        </authorList>
    </citation>
    <scope>NUCLEOTIDE SEQUENCE</scope>
</reference>
<accession>A0A6J6QBX2</accession>
<evidence type="ECO:0000313" key="2">
    <source>
        <dbReference type="EMBL" id="CAB4709270.1"/>
    </source>
</evidence>
<keyword evidence="1" id="KW-1133">Transmembrane helix</keyword>
<proteinExistence type="predicted"/>
<feature type="transmembrane region" description="Helical" evidence="1">
    <location>
        <begin position="150"/>
        <end position="169"/>
    </location>
</feature>
<keyword evidence="1" id="KW-0812">Transmembrane</keyword>
<dbReference type="EMBL" id="CAEZXR010000150">
    <property type="protein sequence ID" value="CAB4709270.1"/>
    <property type="molecule type" value="Genomic_DNA"/>
</dbReference>
<sequence>MICAMQPRLDPVVVWLRALAVAALTLLLGIAGHVSADGLLPGPAVLVLLGAITLVTCAALLARPASTPRVVAMLVGGQTVIHLALTLTAGHTGDPTGVVARVTGVSGALPVVNGRRVGSLQDSYDVASTTDAVAPGLPIAHLASDLSAHAPMMAAHLAAAALVGLWLAIGERCLRTLLVLASASIVSPLLRACALLRPPAVRLPARPLISTESPRPAGTTRIARHVVRRGPPLLLAG</sequence>
<feature type="transmembrane region" description="Helical" evidence="1">
    <location>
        <begin position="12"/>
        <end position="34"/>
    </location>
</feature>
<evidence type="ECO:0000256" key="1">
    <source>
        <dbReference type="SAM" id="Phobius"/>
    </source>
</evidence>
<organism evidence="2">
    <name type="scientific">freshwater metagenome</name>
    <dbReference type="NCBI Taxonomy" id="449393"/>
    <lineage>
        <taxon>unclassified sequences</taxon>
        <taxon>metagenomes</taxon>
        <taxon>ecological metagenomes</taxon>
    </lineage>
</organism>
<name>A0A6J6QBX2_9ZZZZ</name>
<protein>
    <submittedName>
        <fullName evidence="2">Unannotated protein</fullName>
    </submittedName>
</protein>
<gene>
    <name evidence="2" type="ORF">UFOPK2579_01356</name>
</gene>
<feature type="transmembrane region" description="Helical" evidence="1">
    <location>
        <begin position="40"/>
        <end position="62"/>
    </location>
</feature>
<dbReference type="AlphaFoldDB" id="A0A6J6QBX2"/>
<keyword evidence="1" id="KW-0472">Membrane</keyword>